<evidence type="ECO:0000313" key="2">
    <source>
        <dbReference type="EMBL" id="MBM9617706.1"/>
    </source>
</evidence>
<feature type="compositionally biased region" description="Basic and acidic residues" evidence="1">
    <location>
        <begin position="1"/>
        <end position="17"/>
    </location>
</feature>
<name>A0ABS2UJH5_9ACTN</name>
<dbReference type="InterPro" id="IPR008634">
    <property type="entry name" value="Gas-vesicle_GvpO"/>
</dbReference>
<proteinExistence type="predicted"/>
<organism evidence="2 3">
    <name type="scientific">Streptomyces zhihengii</name>
    <dbReference type="NCBI Taxonomy" id="1818004"/>
    <lineage>
        <taxon>Bacteria</taxon>
        <taxon>Bacillati</taxon>
        <taxon>Actinomycetota</taxon>
        <taxon>Actinomycetes</taxon>
        <taxon>Kitasatosporales</taxon>
        <taxon>Streptomycetaceae</taxon>
        <taxon>Streptomyces</taxon>
    </lineage>
</organism>
<evidence type="ECO:0000256" key="1">
    <source>
        <dbReference type="SAM" id="MobiDB-lite"/>
    </source>
</evidence>
<reference evidence="2 3" key="1">
    <citation type="journal article" date="2016" name="Arch. Microbiol.">
        <title>Streptomyces zhihengii sp. nov., isolated from rhizospheric soil of Psammosilene tunicoides.</title>
        <authorList>
            <person name="Huang M.J."/>
            <person name="Fei J.J."/>
            <person name="Salam N."/>
            <person name="Kim C.J."/>
            <person name="Hozzein W.N."/>
            <person name="Xiao M."/>
            <person name="Huang H.Q."/>
            <person name="Li W.J."/>
        </authorList>
    </citation>
    <scope>NUCLEOTIDE SEQUENCE [LARGE SCALE GENOMIC DNA]</scope>
    <source>
        <strain evidence="2 3">YIM T102</strain>
    </source>
</reference>
<comment type="caution">
    <text evidence="2">The sequence shown here is derived from an EMBL/GenBank/DDBJ whole genome shotgun (WGS) entry which is preliminary data.</text>
</comment>
<dbReference type="Proteomes" id="UP000664109">
    <property type="component" value="Unassembled WGS sequence"/>
</dbReference>
<protein>
    <submittedName>
        <fullName evidence="2">Gas vesicle protein</fullName>
    </submittedName>
</protein>
<dbReference type="RefSeq" id="WP_205372054.1">
    <property type="nucleotide sequence ID" value="NZ_JAFEJA010000001.1"/>
</dbReference>
<gene>
    <name evidence="2" type="ORF">JE024_02930</name>
</gene>
<evidence type="ECO:0000313" key="3">
    <source>
        <dbReference type="Proteomes" id="UP000664109"/>
    </source>
</evidence>
<dbReference type="Pfam" id="PF05800">
    <property type="entry name" value="GvpO"/>
    <property type="match status" value="1"/>
</dbReference>
<sequence>MSTSDDSRESNGREGSGKRLSLPAVMRQASEQLADLVQCEVGAVSAIKANENGWSADVEVLELERVPDTMSVMASYHVELDSEGSLVAYERVRRYARGQIDRR</sequence>
<keyword evidence="3" id="KW-1185">Reference proteome</keyword>
<dbReference type="EMBL" id="JAFEJA010000001">
    <property type="protein sequence ID" value="MBM9617706.1"/>
    <property type="molecule type" value="Genomic_DNA"/>
</dbReference>
<dbReference type="PIRSF" id="PIRSF028743">
    <property type="entry name" value="GvpO_protein"/>
    <property type="match status" value="1"/>
</dbReference>
<accession>A0ABS2UJH5</accession>
<feature type="region of interest" description="Disordered" evidence="1">
    <location>
        <begin position="1"/>
        <end position="22"/>
    </location>
</feature>